<dbReference type="AlphaFoldDB" id="A0A1X0RBP1"/>
<accession>A0A1X0RBP1</accession>
<dbReference type="EMBL" id="KV921876">
    <property type="protein sequence ID" value="ORE09412.1"/>
    <property type="molecule type" value="Genomic_DNA"/>
</dbReference>
<dbReference type="VEuPathDB" id="FungiDB:BCV72DRAFT_201729"/>
<gene>
    <name evidence="1" type="ORF">BCV72DRAFT_201729</name>
</gene>
<proteinExistence type="predicted"/>
<evidence type="ECO:0000313" key="1">
    <source>
        <dbReference type="EMBL" id="ORE09412.1"/>
    </source>
</evidence>
<reference evidence="1" key="1">
    <citation type="journal article" date="2016" name="Proc. Natl. Acad. Sci. U.S.A.">
        <title>Lipid metabolic changes in an early divergent fungus govern the establishment of a mutualistic symbiosis with endobacteria.</title>
        <authorList>
            <person name="Lastovetsky O.A."/>
            <person name="Gaspar M.L."/>
            <person name="Mondo S.J."/>
            <person name="LaButti K.M."/>
            <person name="Sandor L."/>
            <person name="Grigoriev I.V."/>
            <person name="Henry S.A."/>
            <person name="Pawlowska T.E."/>
        </authorList>
    </citation>
    <scope>NUCLEOTIDE SEQUENCE [LARGE SCALE GENOMIC DNA]</scope>
    <source>
        <strain evidence="1">ATCC 52814</strain>
    </source>
</reference>
<protein>
    <submittedName>
        <fullName evidence="1">Uncharacterized protein</fullName>
    </submittedName>
</protein>
<sequence length="66" mass="7949">YIESLTLQHLEREEEWLQTTGNRIPEEGKFLNLFWFKETVFTRRHQMGILAGMLINVYYGITHVIH</sequence>
<name>A0A1X0RBP1_RHIZD</name>
<feature type="non-terminal residue" evidence="1">
    <location>
        <position position="1"/>
    </location>
</feature>
<dbReference type="Proteomes" id="UP000242414">
    <property type="component" value="Unassembled WGS sequence"/>
</dbReference>
<organism evidence="1">
    <name type="scientific">Rhizopus microsporus var. microsporus</name>
    <dbReference type="NCBI Taxonomy" id="86635"/>
    <lineage>
        <taxon>Eukaryota</taxon>
        <taxon>Fungi</taxon>
        <taxon>Fungi incertae sedis</taxon>
        <taxon>Mucoromycota</taxon>
        <taxon>Mucoromycotina</taxon>
        <taxon>Mucoromycetes</taxon>
        <taxon>Mucorales</taxon>
        <taxon>Mucorineae</taxon>
        <taxon>Rhizopodaceae</taxon>
        <taxon>Rhizopus</taxon>
    </lineage>
</organism>